<comment type="subcellular location">
    <subcellularLocation>
        <location evidence="5">Membrane</location>
        <topology evidence="5">Single-pass membrane protein</topology>
    </subcellularLocation>
</comment>
<dbReference type="PANTHER" id="PTHR48043">
    <property type="entry name" value="EG:EG0003.4 PROTEIN-RELATED"/>
    <property type="match status" value="1"/>
</dbReference>
<dbReference type="InterPro" id="IPR002213">
    <property type="entry name" value="UDP_glucos_trans"/>
</dbReference>
<keyword evidence="2 4" id="KW-0328">Glycosyltransferase</keyword>
<sequence length="529" mass="60419">MNFDAVTQFFRKTDRGKSSKRRGLAVVTGDWMQQPSEKSYKILMLLPVSSKSHKNIFMPLAEALADRGHKVVMLVNHPKSSKHPNVLEINHDLPHFKEENQNMFISRTSKGQADFFTKSLPAIARDIYKVPEVKKLYDRRKDFDLIILNHMFNEAIYPFVHEMPFITIATIGLDARQSAMLGNPLNPAYKVVGTVLTSNRPSAWQRFQNALAGVMRGFAWRHWTIVPLIQKEITAQFPDLPPLLELERNLSLTLVNTHFAIDTTVPLLPSQVEIGASHCRPANPLPQDIEEWISGAGPEGVIYFSLGSFTRGSSMPVQYRDAFLEAFRRLPHRVIWKFDEELEGVPDNVLIRKWLPQQDILGHEKVKVFISHSGLLSVQETVYHAMPILAIPIYGDQPKNAMFIKMSGFGDMLTWEDITVDKLINEITKITSNPKYRENIKKASLTLRDQITTPMERAVFWTEYVIRHQGAPQLRCPAANLSWVEFLMLDVVGILVVVLWVVLYVMRRVVAATVRKIFSNGDHMKKKSE</sequence>
<dbReference type="PROSITE" id="PS00375">
    <property type="entry name" value="UDPGT"/>
    <property type="match status" value="1"/>
</dbReference>
<gene>
    <name evidence="6" type="ORF">Pmani_008971</name>
</gene>
<evidence type="ECO:0000256" key="3">
    <source>
        <dbReference type="ARBA" id="ARBA00022679"/>
    </source>
</evidence>
<keyword evidence="7" id="KW-1185">Reference proteome</keyword>
<reference evidence="6" key="1">
    <citation type="submission" date="2023-11" db="EMBL/GenBank/DDBJ databases">
        <title>Genome assemblies of two species of porcelain crab, Petrolisthes cinctipes and Petrolisthes manimaculis (Anomura: Porcellanidae).</title>
        <authorList>
            <person name="Angst P."/>
        </authorList>
    </citation>
    <scope>NUCLEOTIDE SEQUENCE</scope>
    <source>
        <strain evidence="6">PB745_02</strain>
        <tissue evidence="6">Gill</tissue>
    </source>
</reference>
<feature type="transmembrane region" description="Helical" evidence="5">
    <location>
        <begin position="483"/>
        <end position="506"/>
    </location>
</feature>
<keyword evidence="5" id="KW-0472">Membrane</keyword>
<comment type="catalytic activity">
    <reaction evidence="5">
        <text>glucuronate acceptor + UDP-alpha-D-glucuronate = acceptor beta-D-glucuronoside + UDP + H(+)</text>
        <dbReference type="Rhea" id="RHEA:21032"/>
        <dbReference type="ChEBI" id="CHEBI:15378"/>
        <dbReference type="ChEBI" id="CHEBI:58052"/>
        <dbReference type="ChEBI" id="CHEBI:58223"/>
        <dbReference type="ChEBI" id="CHEBI:132367"/>
        <dbReference type="ChEBI" id="CHEBI:132368"/>
        <dbReference type="EC" id="2.4.1.17"/>
    </reaction>
</comment>
<evidence type="ECO:0000313" key="6">
    <source>
        <dbReference type="EMBL" id="KAK4320149.1"/>
    </source>
</evidence>
<evidence type="ECO:0000256" key="5">
    <source>
        <dbReference type="RuleBase" id="RU362059"/>
    </source>
</evidence>
<evidence type="ECO:0000313" key="7">
    <source>
        <dbReference type="Proteomes" id="UP001292094"/>
    </source>
</evidence>
<keyword evidence="5" id="KW-1133">Transmembrane helix</keyword>
<dbReference type="GO" id="GO:0016020">
    <property type="term" value="C:membrane"/>
    <property type="evidence" value="ECO:0007669"/>
    <property type="project" value="UniProtKB-SubCell"/>
</dbReference>
<name>A0AAE1UIZ3_9EUCA</name>
<dbReference type="CDD" id="cd03784">
    <property type="entry name" value="GT1_Gtf-like"/>
    <property type="match status" value="1"/>
</dbReference>
<keyword evidence="3 4" id="KW-0808">Transferase</keyword>
<protein>
    <recommendedName>
        <fullName evidence="5">UDP-glucuronosyltransferase</fullName>
        <ecNumber evidence="5">2.4.1.17</ecNumber>
    </recommendedName>
</protein>
<organism evidence="6 7">
    <name type="scientific">Petrolisthes manimaculis</name>
    <dbReference type="NCBI Taxonomy" id="1843537"/>
    <lineage>
        <taxon>Eukaryota</taxon>
        <taxon>Metazoa</taxon>
        <taxon>Ecdysozoa</taxon>
        <taxon>Arthropoda</taxon>
        <taxon>Crustacea</taxon>
        <taxon>Multicrustacea</taxon>
        <taxon>Malacostraca</taxon>
        <taxon>Eumalacostraca</taxon>
        <taxon>Eucarida</taxon>
        <taxon>Decapoda</taxon>
        <taxon>Pleocyemata</taxon>
        <taxon>Anomura</taxon>
        <taxon>Galatheoidea</taxon>
        <taxon>Porcellanidae</taxon>
        <taxon>Petrolisthes</taxon>
    </lineage>
</organism>
<dbReference type="FunFam" id="3.40.50.2000:FF:000050">
    <property type="entry name" value="UDP-glucuronosyltransferase"/>
    <property type="match status" value="1"/>
</dbReference>
<dbReference type="EC" id="2.4.1.17" evidence="5"/>
<dbReference type="Proteomes" id="UP001292094">
    <property type="component" value="Unassembled WGS sequence"/>
</dbReference>
<dbReference type="EMBL" id="JAWZYT010000688">
    <property type="protein sequence ID" value="KAK4320149.1"/>
    <property type="molecule type" value="Genomic_DNA"/>
</dbReference>
<dbReference type="AlphaFoldDB" id="A0AAE1UIZ3"/>
<evidence type="ECO:0000256" key="2">
    <source>
        <dbReference type="ARBA" id="ARBA00022676"/>
    </source>
</evidence>
<accession>A0AAE1UIZ3</accession>
<comment type="similarity">
    <text evidence="1 4">Belongs to the UDP-glycosyltransferase family.</text>
</comment>
<dbReference type="Gene3D" id="3.40.50.2000">
    <property type="entry name" value="Glycogen Phosphorylase B"/>
    <property type="match status" value="1"/>
</dbReference>
<proteinExistence type="inferred from homology"/>
<evidence type="ECO:0000256" key="1">
    <source>
        <dbReference type="ARBA" id="ARBA00009995"/>
    </source>
</evidence>
<dbReference type="PANTHER" id="PTHR48043:SF159">
    <property type="entry name" value="EG:EG0003.4 PROTEIN-RELATED"/>
    <property type="match status" value="1"/>
</dbReference>
<dbReference type="InterPro" id="IPR050271">
    <property type="entry name" value="UDP-glycosyltransferase"/>
</dbReference>
<keyword evidence="5" id="KW-0812">Transmembrane</keyword>
<dbReference type="GO" id="GO:0015020">
    <property type="term" value="F:glucuronosyltransferase activity"/>
    <property type="evidence" value="ECO:0007669"/>
    <property type="project" value="UniProtKB-EC"/>
</dbReference>
<evidence type="ECO:0000256" key="4">
    <source>
        <dbReference type="RuleBase" id="RU003718"/>
    </source>
</evidence>
<comment type="caution">
    <text evidence="6">The sequence shown here is derived from an EMBL/GenBank/DDBJ whole genome shotgun (WGS) entry which is preliminary data.</text>
</comment>
<dbReference type="InterPro" id="IPR035595">
    <property type="entry name" value="UDP_glycos_trans_CS"/>
</dbReference>
<dbReference type="Pfam" id="PF00201">
    <property type="entry name" value="UDPGT"/>
    <property type="match status" value="1"/>
</dbReference>
<dbReference type="SUPFAM" id="SSF53756">
    <property type="entry name" value="UDP-Glycosyltransferase/glycogen phosphorylase"/>
    <property type="match status" value="1"/>
</dbReference>